<feature type="region of interest" description="Disordered" evidence="1">
    <location>
        <begin position="83"/>
        <end position="189"/>
    </location>
</feature>
<dbReference type="RefSeq" id="XP_062724575.1">
    <property type="nucleotide sequence ID" value="XM_062861600.1"/>
</dbReference>
<accession>A0AAJ0M4S8</accession>
<evidence type="ECO:0000256" key="1">
    <source>
        <dbReference type="SAM" id="MobiDB-lite"/>
    </source>
</evidence>
<feature type="compositionally biased region" description="Basic residues" evidence="1">
    <location>
        <begin position="98"/>
        <end position="111"/>
    </location>
</feature>
<protein>
    <submittedName>
        <fullName evidence="2">Uncharacterized protein</fullName>
    </submittedName>
</protein>
<gene>
    <name evidence="2" type="ORF">B0T15DRAFT_118892</name>
</gene>
<comment type="caution">
    <text evidence="2">The sequence shown here is derived from an EMBL/GenBank/DDBJ whole genome shotgun (WGS) entry which is preliminary data.</text>
</comment>
<organism evidence="2 3">
    <name type="scientific">Chaetomium strumarium</name>
    <dbReference type="NCBI Taxonomy" id="1170767"/>
    <lineage>
        <taxon>Eukaryota</taxon>
        <taxon>Fungi</taxon>
        <taxon>Dikarya</taxon>
        <taxon>Ascomycota</taxon>
        <taxon>Pezizomycotina</taxon>
        <taxon>Sordariomycetes</taxon>
        <taxon>Sordariomycetidae</taxon>
        <taxon>Sordariales</taxon>
        <taxon>Chaetomiaceae</taxon>
        <taxon>Chaetomium</taxon>
    </lineage>
</organism>
<proteinExistence type="predicted"/>
<keyword evidence="3" id="KW-1185">Reference proteome</keyword>
<reference evidence="2" key="1">
    <citation type="journal article" date="2023" name="Mol. Phylogenet. Evol.">
        <title>Genome-scale phylogeny and comparative genomics of the fungal order Sordariales.</title>
        <authorList>
            <person name="Hensen N."/>
            <person name="Bonometti L."/>
            <person name="Westerberg I."/>
            <person name="Brannstrom I.O."/>
            <person name="Guillou S."/>
            <person name="Cros-Aarteil S."/>
            <person name="Calhoun S."/>
            <person name="Haridas S."/>
            <person name="Kuo A."/>
            <person name="Mondo S."/>
            <person name="Pangilinan J."/>
            <person name="Riley R."/>
            <person name="LaButti K."/>
            <person name="Andreopoulos B."/>
            <person name="Lipzen A."/>
            <person name="Chen C."/>
            <person name="Yan M."/>
            <person name="Daum C."/>
            <person name="Ng V."/>
            <person name="Clum A."/>
            <person name="Steindorff A."/>
            <person name="Ohm R.A."/>
            <person name="Martin F."/>
            <person name="Silar P."/>
            <person name="Natvig D.O."/>
            <person name="Lalanne C."/>
            <person name="Gautier V."/>
            <person name="Ament-Velasquez S.L."/>
            <person name="Kruys A."/>
            <person name="Hutchinson M.I."/>
            <person name="Powell A.J."/>
            <person name="Barry K."/>
            <person name="Miller A.N."/>
            <person name="Grigoriev I.V."/>
            <person name="Debuchy R."/>
            <person name="Gladieux P."/>
            <person name="Hiltunen Thoren M."/>
            <person name="Johannesson H."/>
        </authorList>
    </citation>
    <scope>NUCLEOTIDE SEQUENCE</scope>
    <source>
        <strain evidence="2">CBS 333.67</strain>
    </source>
</reference>
<feature type="compositionally biased region" description="Acidic residues" evidence="1">
    <location>
        <begin position="136"/>
        <end position="152"/>
    </location>
</feature>
<sequence>MPPKEGKSTNFKTYEAQLRLLAAIVASMPQPWKFDFKEIHKLFGESTPDGISWQMRAVKQGANVLKTARDNGEDPVAAFTDHLYKGDGSRGAGTPATPKHRTTSLTKRARSAGKAPASGTTPASKRRKADVKAKEEWEDDEDSPEVDYDELDTTPTKLKPKVLSTPRKFPPLLPHEAWKNPEPGSRPAAKRHVPIAPAPPRPAAPSYNLAPIPGVSSAAGPNVYTNPSDAVGYHYSPQTSMANSPAMDMNATNAMRRGSVVSVSSGNEMFNPFDAASPSASASDANTPQTVASSNAMMMADQQAAAPAQSSSSIKAEDYISPEYAHFASYAANGNGNDNDGGNGSVYGFDFNNQAQDNGHVECGGWQQDAQGYEDAGDC</sequence>
<evidence type="ECO:0000313" key="2">
    <source>
        <dbReference type="EMBL" id="KAK3308795.1"/>
    </source>
</evidence>
<dbReference type="EMBL" id="JAUDZG010000002">
    <property type="protein sequence ID" value="KAK3308795.1"/>
    <property type="molecule type" value="Genomic_DNA"/>
</dbReference>
<dbReference type="Proteomes" id="UP001273166">
    <property type="component" value="Unassembled WGS sequence"/>
</dbReference>
<dbReference type="AlphaFoldDB" id="A0AAJ0M4S8"/>
<dbReference type="GeneID" id="87880429"/>
<evidence type="ECO:0000313" key="3">
    <source>
        <dbReference type="Proteomes" id="UP001273166"/>
    </source>
</evidence>
<name>A0AAJ0M4S8_9PEZI</name>
<reference evidence="2" key="2">
    <citation type="submission" date="2023-06" db="EMBL/GenBank/DDBJ databases">
        <authorList>
            <consortium name="Lawrence Berkeley National Laboratory"/>
            <person name="Mondo S.J."/>
            <person name="Hensen N."/>
            <person name="Bonometti L."/>
            <person name="Westerberg I."/>
            <person name="Brannstrom I.O."/>
            <person name="Guillou S."/>
            <person name="Cros-Aarteil S."/>
            <person name="Calhoun S."/>
            <person name="Haridas S."/>
            <person name="Kuo A."/>
            <person name="Pangilinan J."/>
            <person name="Riley R."/>
            <person name="Labutti K."/>
            <person name="Andreopoulos B."/>
            <person name="Lipzen A."/>
            <person name="Chen C."/>
            <person name="Yanf M."/>
            <person name="Daum C."/>
            <person name="Ng V."/>
            <person name="Clum A."/>
            <person name="Steindorff A."/>
            <person name="Ohm R."/>
            <person name="Martin F."/>
            <person name="Silar P."/>
            <person name="Natvig D."/>
            <person name="Lalanne C."/>
            <person name="Gautier V."/>
            <person name="Ament-Velasquez S.L."/>
            <person name="Kruys A."/>
            <person name="Hutchinson M.I."/>
            <person name="Powell A.J."/>
            <person name="Barry K."/>
            <person name="Miller A.N."/>
            <person name="Grigoriev I.V."/>
            <person name="Debuchy R."/>
            <person name="Gladieux P."/>
            <person name="Thoren M.H."/>
            <person name="Johannesson H."/>
        </authorList>
    </citation>
    <scope>NUCLEOTIDE SEQUENCE</scope>
    <source>
        <strain evidence="2">CBS 333.67</strain>
    </source>
</reference>